<proteinExistence type="predicted"/>
<keyword evidence="1" id="KW-0812">Transmembrane</keyword>
<gene>
    <name evidence="2" type="ORF">BD809_102341</name>
</gene>
<accession>A0A5S5CCR6</accession>
<dbReference type="AlphaFoldDB" id="A0A5S5CCR6"/>
<evidence type="ECO:0000256" key="1">
    <source>
        <dbReference type="SAM" id="Phobius"/>
    </source>
</evidence>
<dbReference type="EMBL" id="VNHU01000002">
    <property type="protein sequence ID" value="TYP76126.1"/>
    <property type="molecule type" value="Genomic_DNA"/>
</dbReference>
<evidence type="ECO:0000313" key="2">
    <source>
        <dbReference type="EMBL" id="TYP76126.1"/>
    </source>
</evidence>
<name>A0A5S5CCR6_9FLAO</name>
<reference evidence="2 3" key="1">
    <citation type="submission" date="2019-07" db="EMBL/GenBank/DDBJ databases">
        <title>Genomic Encyclopedia of Archaeal and Bacterial Type Strains, Phase II (KMG-II): from individual species to whole genera.</title>
        <authorList>
            <person name="Goeker M."/>
        </authorList>
    </citation>
    <scope>NUCLEOTIDE SEQUENCE [LARGE SCALE GENOMIC DNA]</scope>
    <source>
        <strain evidence="2 3">DSM 17527</strain>
    </source>
</reference>
<feature type="transmembrane region" description="Helical" evidence="1">
    <location>
        <begin position="47"/>
        <end position="66"/>
    </location>
</feature>
<keyword evidence="3" id="KW-1185">Reference proteome</keyword>
<organism evidence="2 3">
    <name type="scientific">Aquimarina intermedia</name>
    <dbReference type="NCBI Taxonomy" id="350814"/>
    <lineage>
        <taxon>Bacteria</taxon>
        <taxon>Pseudomonadati</taxon>
        <taxon>Bacteroidota</taxon>
        <taxon>Flavobacteriia</taxon>
        <taxon>Flavobacteriales</taxon>
        <taxon>Flavobacteriaceae</taxon>
        <taxon>Aquimarina</taxon>
    </lineage>
</organism>
<dbReference type="Proteomes" id="UP000324376">
    <property type="component" value="Unassembled WGS sequence"/>
</dbReference>
<evidence type="ECO:0000313" key="3">
    <source>
        <dbReference type="Proteomes" id="UP000324376"/>
    </source>
</evidence>
<protein>
    <submittedName>
        <fullName evidence="2">Uncharacterized protein</fullName>
    </submittedName>
</protein>
<keyword evidence="1" id="KW-1133">Transmembrane helix</keyword>
<keyword evidence="1" id="KW-0472">Membrane</keyword>
<comment type="caution">
    <text evidence="2">The sequence shown here is derived from an EMBL/GenBank/DDBJ whole genome shotgun (WGS) entry which is preliminary data.</text>
</comment>
<sequence>MFLDHEILVDSSYVSADLIREQLDKTQNPKLKKALQKALIFRRLHTAFIALMLISIPITILMCVTLL</sequence>